<dbReference type="RefSeq" id="WP_053504383.1">
    <property type="nucleotide sequence ID" value="NZ_JAZKLB010000001.1"/>
</dbReference>
<keyword evidence="3" id="KW-1185">Reference proteome</keyword>
<protein>
    <submittedName>
        <fullName evidence="2">Recombinase family protein</fullName>
    </submittedName>
</protein>
<reference evidence="2 3" key="1">
    <citation type="submission" date="2023-10" db="EMBL/GenBank/DDBJ databases">
        <title>Wastewater isolates of ESBL- and carbapenemase-producing Gram-negative bacteria from New Zealand.</title>
        <authorList>
            <person name="Straub C."/>
            <person name="Weaver L."/>
            <person name="Cornelius A."/>
            <person name="Mcgill E."/>
            <person name="Dyet K."/>
            <person name="White L."/>
            <person name="Pattis I."/>
        </authorList>
    </citation>
    <scope>NUCLEOTIDE SEQUENCE [LARGE SCALE GENOMIC DNA]</scope>
    <source>
        <strain evidence="2 3">ESBL35</strain>
    </source>
</reference>
<dbReference type="Gene3D" id="3.40.50.1390">
    <property type="entry name" value="Resolvase, N-terminal catalytic domain"/>
    <property type="match status" value="1"/>
</dbReference>
<dbReference type="InterPro" id="IPR050639">
    <property type="entry name" value="SSR_resolvase"/>
</dbReference>
<dbReference type="SUPFAM" id="SSF53041">
    <property type="entry name" value="Resolvase-like"/>
    <property type="match status" value="1"/>
</dbReference>
<dbReference type="Gene3D" id="3.90.1750.20">
    <property type="entry name" value="Putative Large Serine Recombinase, Chain B, Domain 2"/>
    <property type="match status" value="1"/>
</dbReference>
<dbReference type="CDD" id="cd00338">
    <property type="entry name" value="Ser_Recombinase"/>
    <property type="match status" value="1"/>
</dbReference>
<dbReference type="InterPro" id="IPR038109">
    <property type="entry name" value="DNA_bind_recomb_sf"/>
</dbReference>
<evidence type="ECO:0000313" key="3">
    <source>
        <dbReference type="Proteomes" id="UP001335910"/>
    </source>
</evidence>
<accession>A0ABU7UB45</accession>
<dbReference type="Pfam" id="PF00239">
    <property type="entry name" value="Resolvase"/>
    <property type="match status" value="1"/>
</dbReference>
<dbReference type="SMART" id="SM00857">
    <property type="entry name" value="Resolvase"/>
    <property type="match status" value="1"/>
</dbReference>
<dbReference type="PANTHER" id="PTHR30461:SF23">
    <property type="entry name" value="DNA RECOMBINASE-RELATED"/>
    <property type="match status" value="1"/>
</dbReference>
<dbReference type="PROSITE" id="PS51736">
    <property type="entry name" value="RECOMBINASES_3"/>
    <property type="match status" value="1"/>
</dbReference>
<comment type="caution">
    <text evidence="2">The sequence shown here is derived from an EMBL/GenBank/DDBJ whole genome shotgun (WGS) entry which is preliminary data.</text>
</comment>
<dbReference type="Proteomes" id="UP001335910">
    <property type="component" value="Unassembled WGS sequence"/>
</dbReference>
<gene>
    <name evidence="2" type="ORF">V4839_11915</name>
</gene>
<dbReference type="PANTHER" id="PTHR30461">
    <property type="entry name" value="DNA-INVERTASE FROM LAMBDOID PROPHAGE"/>
    <property type="match status" value="1"/>
</dbReference>
<feature type="domain" description="Resolvase/invertase-type recombinase catalytic" evidence="1">
    <location>
        <begin position="12"/>
        <end position="162"/>
    </location>
</feature>
<dbReference type="InterPro" id="IPR036162">
    <property type="entry name" value="Resolvase-like_N_sf"/>
</dbReference>
<evidence type="ECO:0000259" key="1">
    <source>
        <dbReference type="PROSITE" id="PS51736"/>
    </source>
</evidence>
<dbReference type="InterPro" id="IPR011109">
    <property type="entry name" value="DNA_bind_recombinase_dom"/>
</dbReference>
<proteinExistence type="predicted"/>
<name>A0ABU7UB45_LELAM</name>
<sequence>MSIKSDNKQSIKVAAYLRMSTEHQQYSIDNQIQFIQKYADDHNMNIVRIYDDEGKSGVSAIGRDNFKRLIKDVVTGELNVGALLVYDVSRFGRFQDNDEAGYYSYLLKFHGVKIIYCAENLPENSPEIQMLTLPALRYAAGAYSRNLSIKVFAGHVNLVRRGFYQGGVPGYGLRRKLVDSERKDKFVLQAGERKSLQTDRVVLVHGPNEEINIIKKIFNLFILDSFNEYLIAETLNREERTRCETRLWTRSKVHAILTNRRLTGDYIYNKASSKLKSKRVINPECEWVKYEGFLEPIISEETFQLAQHIIFNRSAHLSDNDILDYLKDKLRQHGKLSGFIINEDPTGPSSCTISHRFGGLINAYQLIGYTPEKDYSYLRVNKNLREFHSEEIKKIYDFLSVSNISVTTDNLISINGNLKISVVPSRCKAMKSGKLTWVVRLERSLSPDISIVMRMNERNTEVVDYYILPHLEKIENLLSLKENNSFLLELFRFDDLHILKDLLSHYPMRAA</sequence>
<evidence type="ECO:0000313" key="2">
    <source>
        <dbReference type="EMBL" id="MEE9684173.1"/>
    </source>
</evidence>
<dbReference type="EMBL" id="JAZKLI010000001">
    <property type="protein sequence ID" value="MEE9684173.1"/>
    <property type="molecule type" value="Genomic_DNA"/>
</dbReference>
<organism evidence="2 3">
    <name type="scientific">Lelliottia amnigena</name>
    <name type="common">Enterobacter amnigenus</name>
    <dbReference type="NCBI Taxonomy" id="61646"/>
    <lineage>
        <taxon>Bacteria</taxon>
        <taxon>Pseudomonadati</taxon>
        <taxon>Pseudomonadota</taxon>
        <taxon>Gammaproteobacteria</taxon>
        <taxon>Enterobacterales</taxon>
        <taxon>Enterobacteriaceae</taxon>
        <taxon>Lelliottia</taxon>
    </lineage>
</organism>
<dbReference type="Pfam" id="PF07508">
    <property type="entry name" value="Recombinase"/>
    <property type="match status" value="1"/>
</dbReference>
<dbReference type="InterPro" id="IPR006119">
    <property type="entry name" value="Resolv_N"/>
</dbReference>